<feature type="non-terminal residue" evidence="1">
    <location>
        <position position="238"/>
    </location>
</feature>
<dbReference type="OrthoDB" id="5987729at2759"/>
<dbReference type="PANTHER" id="PTHR10704:SF44">
    <property type="entry name" value="LD35051P-RELATED"/>
    <property type="match status" value="1"/>
</dbReference>
<dbReference type="SUPFAM" id="SSF52540">
    <property type="entry name" value="P-loop containing nucleoside triphosphate hydrolases"/>
    <property type="match status" value="1"/>
</dbReference>
<protein>
    <submittedName>
        <fullName evidence="1">Uncharacterized protein</fullName>
    </submittedName>
</protein>
<keyword evidence="2" id="KW-1185">Reference proteome</keyword>
<dbReference type="GO" id="GO:0006790">
    <property type="term" value="P:sulfur compound metabolic process"/>
    <property type="evidence" value="ECO:0007669"/>
    <property type="project" value="TreeGrafter"/>
</dbReference>
<dbReference type="InterPro" id="IPR027417">
    <property type="entry name" value="P-loop_NTPase"/>
</dbReference>
<evidence type="ECO:0000313" key="1">
    <source>
        <dbReference type="EMBL" id="CAH1788376.1"/>
    </source>
</evidence>
<dbReference type="EMBL" id="CAIIXF020000007">
    <property type="protein sequence ID" value="CAH1788376.1"/>
    <property type="molecule type" value="Genomic_DNA"/>
</dbReference>
<gene>
    <name evidence="1" type="ORF">OFUS_LOCUS13922</name>
</gene>
<proteinExistence type="predicted"/>
<dbReference type="Gene3D" id="3.40.50.300">
    <property type="entry name" value="P-loop containing nucleotide triphosphate hydrolases"/>
    <property type="match status" value="1"/>
</dbReference>
<sequence>MTQNITLKIFCSISIIIICSVFIGYYIGRLKSVGSFTSGSYQFWIPSAERTIKNQQIARNINKVIIFTYRRSGSSFFAELFNQNPDVFYMFEPLKAIEDNYDIKDLPLIGPPFLRQIMDCHFHNNTFLSQVKTMKYWNWKQIFRNMNQLEEVQNKCKHAKIVVAKIIRMENIAQIIPYFGKDTAIIFLTRDPRAILNSRNHENDKYMKMSLDKKRQDMLSVCQNTLMNINIIQNLNTA</sequence>
<dbReference type="AlphaFoldDB" id="A0A8J1ULW3"/>
<organism evidence="1 2">
    <name type="scientific">Owenia fusiformis</name>
    <name type="common">Polychaete worm</name>
    <dbReference type="NCBI Taxonomy" id="6347"/>
    <lineage>
        <taxon>Eukaryota</taxon>
        <taxon>Metazoa</taxon>
        <taxon>Spiralia</taxon>
        <taxon>Lophotrochozoa</taxon>
        <taxon>Annelida</taxon>
        <taxon>Polychaeta</taxon>
        <taxon>Sedentaria</taxon>
        <taxon>Canalipalpata</taxon>
        <taxon>Sabellida</taxon>
        <taxon>Oweniida</taxon>
        <taxon>Oweniidae</taxon>
        <taxon>Owenia</taxon>
    </lineage>
</organism>
<reference evidence="1" key="1">
    <citation type="submission" date="2022-03" db="EMBL/GenBank/DDBJ databases">
        <authorList>
            <person name="Martin C."/>
        </authorList>
    </citation>
    <scope>NUCLEOTIDE SEQUENCE</scope>
</reference>
<dbReference type="PANTHER" id="PTHR10704">
    <property type="entry name" value="CARBOHYDRATE SULFOTRANSFERASE"/>
    <property type="match status" value="1"/>
</dbReference>
<accession>A0A8J1ULW3</accession>
<name>A0A8J1ULW3_OWEFU</name>
<comment type="caution">
    <text evidence="1">The sequence shown here is derived from an EMBL/GenBank/DDBJ whole genome shotgun (WGS) entry which is preliminary data.</text>
</comment>
<dbReference type="Proteomes" id="UP000749559">
    <property type="component" value="Unassembled WGS sequence"/>
</dbReference>
<evidence type="ECO:0000313" key="2">
    <source>
        <dbReference type="Proteomes" id="UP000749559"/>
    </source>
</evidence>
<dbReference type="GO" id="GO:0006044">
    <property type="term" value="P:N-acetylglucosamine metabolic process"/>
    <property type="evidence" value="ECO:0007669"/>
    <property type="project" value="TreeGrafter"/>
</dbReference>
<dbReference type="InterPro" id="IPR051135">
    <property type="entry name" value="Gal/GlcNAc/GalNAc_ST"/>
</dbReference>
<dbReference type="GO" id="GO:0001517">
    <property type="term" value="F:N-acetylglucosamine 6-O-sulfotransferase activity"/>
    <property type="evidence" value="ECO:0007669"/>
    <property type="project" value="TreeGrafter"/>
</dbReference>